<feature type="compositionally biased region" description="Polar residues" evidence="14">
    <location>
        <begin position="73"/>
        <end position="102"/>
    </location>
</feature>
<evidence type="ECO:0000256" key="2">
    <source>
        <dbReference type="ARBA" id="ARBA00004123"/>
    </source>
</evidence>
<feature type="region of interest" description="Disordered" evidence="14">
    <location>
        <begin position="434"/>
        <end position="463"/>
    </location>
</feature>
<dbReference type="GO" id="GO:0040034">
    <property type="term" value="P:regulation of development, heterochronic"/>
    <property type="evidence" value="ECO:0007669"/>
    <property type="project" value="UniProtKB-ARBA"/>
</dbReference>
<keyword evidence="8" id="KW-0677">Repeat</keyword>
<evidence type="ECO:0000256" key="7">
    <source>
        <dbReference type="ARBA" id="ARBA00022723"/>
    </source>
</evidence>
<dbReference type="EMBL" id="UFQT01000014">
    <property type="protein sequence ID" value="SSX17658.1"/>
    <property type="molecule type" value="Genomic_DNA"/>
</dbReference>
<evidence type="ECO:0000256" key="6">
    <source>
        <dbReference type="ARBA" id="ARBA00022492"/>
    </source>
</evidence>
<dbReference type="GO" id="GO:0008270">
    <property type="term" value="F:zinc ion binding"/>
    <property type="evidence" value="ECO:0007669"/>
    <property type="project" value="UniProtKB-KW"/>
</dbReference>
<dbReference type="Gene3D" id="3.30.160.60">
    <property type="entry name" value="Classic Zinc Finger"/>
    <property type="match status" value="3"/>
</dbReference>
<keyword evidence="11" id="KW-0238">DNA-binding</keyword>
<evidence type="ECO:0000256" key="13">
    <source>
        <dbReference type="PROSITE-ProRule" id="PRU00042"/>
    </source>
</evidence>
<reference evidence="17" key="2">
    <citation type="submission" date="2018-07" db="EMBL/GenBank/DDBJ databases">
        <authorList>
            <person name="Quirk P.G."/>
            <person name="Krulwich T.A."/>
        </authorList>
    </citation>
    <scope>NUCLEOTIDE SEQUENCE</scope>
</reference>
<keyword evidence="9 13" id="KW-0863">Zinc-finger</keyword>
<feature type="region of interest" description="Disordered" evidence="14">
    <location>
        <begin position="469"/>
        <end position="488"/>
    </location>
</feature>
<feature type="compositionally biased region" description="Basic and acidic residues" evidence="14">
    <location>
        <begin position="110"/>
        <end position="131"/>
    </location>
</feature>
<evidence type="ECO:0000313" key="17">
    <source>
        <dbReference type="EMBL" id="SSX17658.1"/>
    </source>
</evidence>
<dbReference type="Pfam" id="PF00096">
    <property type="entry name" value="zf-C2H2"/>
    <property type="match status" value="1"/>
</dbReference>
<dbReference type="SMART" id="SM00355">
    <property type="entry name" value="ZnF_C2H2"/>
    <property type="match status" value="6"/>
</dbReference>
<dbReference type="InterPro" id="IPR036236">
    <property type="entry name" value="Znf_C2H2_sf"/>
</dbReference>
<feature type="compositionally biased region" description="Polar residues" evidence="14">
    <location>
        <begin position="434"/>
        <end position="456"/>
    </location>
</feature>
<keyword evidence="12" id="KW-0539">Nucleus</keyword>
<feature type="region of interest" description="Disordered" evidence="14">
    <location>
        <begin position="73"/>
        <end position="160"/>
    </location>
</feature>
<evidence type="ECO:0000256" key="11">
    <source>
        <dbReference type="ARBA" id="ARBA00023125"/>
    </source>
</evidence>
<dbReference type="PROSITE" id="PS00028">
    <property type="entry name" value="ZINC_FINGER_C2H2_1"/>
    <property type="match status" value="3"/>
</dbReference>
<dbReference type="PROSITE" id="PS50157">
    <property type="entry name" value="ZINC_FINGER_C2H2_2"/>
    <property type="match status" value="2"/>
</dbReference>
<evidence type="ECO:0000256" key="4">
    <source>
        <dbReference type="ARBA" id="ARBA00013638"/>
    </source>
</evidence>
<keyword evidence="6" id="KW-0302">Gap protein</keyword>
<keyword evidence="5" id="KW-0217">Developmental protein</keyword>
<gene>
    <name evidence="17" type="primary">CSON002950</name>
</gene>
<reference evidence="16" key="1">
    <citation type="submission" date="2018-04" db="EMBL/GenBank/DDBJ databases">
        <authorList>
            <person name="Go L.Y."/>
            <person name="Mitchell J.A."/>
        </authorList>
    </citation>
    <scope>NUCLEOTIDE SEQUENCE</scope>
    <source>
        <tissue evidence="16">Whole organism</tissue>
    </source>
</reference>
<proteinExistence type="inferred from homology"/>
<dbReference type="FunFam" id="3.30.160.60:FF:001301">
    <property type="entry name" value="Blast:Protein hunchback"/>
    <property type="match status" value="1"/>
</dbReference>
<dbReference type="GO" id="GO:0000122">
    <property type="term" value="P:negative regulation of transcription by RNA polymerase II"/>
    <property type="evidence" value="ECO:0007669"/>
    <property type="project" value="UniProtKB-ARBA"/>
</dbReference>
<feature type="domain" description="C2H2-type" evidence="15">
    <location>
        <begin position="196"/>
        <end position="223"/>
    </location>
</feature>
<dbReference type="AlphaFoldDB" id="A0A336LVJ8"/>
<dbReference type="GO" id="GO:0000978">
    <property type="term" value="F:RNA polymerase II cis-regulatory region sequence-specific DNA binding"/>
    <property type="evidence" value="ECO:0007669"/>
    <property type="project" value="TreeGrafter"/>
</dbReference>
<dbReference type="VEuPathDB" id="VectorBase:CSON002950"/>
<dbReference type="GO" id="GO:0035282">
    <property type="term" value="P:segmentation"/>
    <property type="evidence" value="ECO:0007669"/>
    <property type="project" value="UniProtKB-KW"/>
</dbReference>
<comment type="subcellular location">
    <subcellularLocation>
        <location evidence="2">Nucleus</location>
    </subcellularLocation>
</comment>
<feature type="domain" description="C2H2-type" evidence="15">
    <location>
        <begin position="224"/>
        <end position="247"/>
    </location>
</feature>
<evidence type="ECO:0000256" key="10">
    <source>
        <dbReference type="ARBA" id="ARBA00022833"/>
    </source>
</evidence>
<dbReference type="GO" id="GO:0003700">
    <property type="term" value="F:DNA-binding transcription factor activity"/>
    <property type="evidence" value="ECO:0007669"/>
    <property type="project" value="TreeGrafter"/>
</dbReference>
<evidence type="ECO:0000259" key="15">
    <source>
        <dbReference type="PROSITE" id="PS50157"/>
    </source>
</evidence>
<dbReference type="InterPro" id="IPR050589">
    <property type="entry name" value="Ikaros_C2H2-ZF"/>
</dbReference>
<dbReference type="FunFam" id="3.30.160.60:FF:001482">
    <property type="entry name" value="Hunchback"/>
    <property type="match status" value="1"/>
</dbReference>
<comment type="function">
    <text evidence="1">Gap class segmentation protein that controls development of head structures.</text>
</comment>
<dbReference type="PANTHER" id="PTHR24404">
    <property type="entry name" value="ZINC FINGER PROTEIN"/>
    <property type="match status" value="1"/>
</dbReference>
<evidence type="ECO:0000313" key="16">
    <source>
        <dbReference type="EMBL" id="SSW97272.1"/>
    </source>
</evidence>
<dbReference type="SUPFAM" id="SSF57667">
    <property type="entry name" value="beta-beta-alpha zinc fingers"/>
    <property type="match status" value="3"/>
</dbReference>
<name>A0A336LVJ8_CULSO</name>
<evidence type="ECO:0000256" key="5">
    <source>
        <dbReference type="ARBA" id="ARBA00022473"/>
    </source>
</evidence>
<feature type="compositionally biased region" description="Basic and acidic residues" evidence="14">
    <location>
        <begin position="138"/>
        <end position="154"/>
    </location>
</feature>
<evidence type="ECO:0000256" key="8">
    <source>
        <dbReference type="ARBA" id="ARBA00022737"/>
    </source>
</evidence>
<evidence type="ECO:0000256" key="9">
    <source>
        <dbReference type="ARBA" id="ARBA00022771"/>
    </source>
</evidence>
<keyword evidence="10" id="KW-0862">Zinc</keyword>
<dbReference type="EMBL" id="UFQS01000014">
    <property type="protein sequence ID" value="SSW97272.1"/>
    <property type="molecule type" value="Genomic_DNA"/>
</dbReference>
<dbReference type="GO" id="GO:0005634">
    <property type="term" value="C:nucleus"/>
    <property type="evidence" value="ECO:0007669"/>
    <property type="project" value="UniProtKB-SubCell"/>
</dbReference>
<protein>
    <recommendedName>
        <fullName evidence="4">Protein hunchback</fullName>
    </recommendedName>
</protein>
<keyword evidence="7" id="KW-0479">Metal-binding</keyword>
<dbReference type="InterPro" id="IPR013087">
    <property type="entry name" value="Znf_C2H2_type"/>
</dbReference>
<evidence type="ECO:0000256" key="14">
    <source>
        <dbReference type="SAM" id="MobiDB-lite"/>
    </source>
</evidence>
<dbReference type="PANTHER" id="PTHR24404:SF114">
    <property type="entry name" value="KLUMPFUSS, ISOFORM B-RELATED"/>
    <property type="match status" value="1"/>
</dbReference>
<accession>A0A336LVJ8</accession>
<organism evidence="17">
    <name type="scientific">Culicoides sonorensis</name>
    <name type="common">Biting midge</name>
    <dbReference type="NCBI Taxonomy" id="179676"/>
    <lineage>
        <taxon>Eukaryota</taxon>
        <taxon>Metazoa</taxon>
        <taxon>Ecdysozoa</taxon>
        <taxon>Arthropoda</taxon>
        <taxon>Hexapoda</taxon>
        <taxon>Insecta</taxon>
        <taxon>Pterygota</taxon>
        <taxon>Neoptera</taxon>
        <taxon>Endopterygota</taxon>
        <taxon>Diptera</taxon>
        <taxon>Nematocera</taxon>
        <taxon>Chironomoidea</taxon>
        <taxon>Ceratopogonidae</taxon>
        <taxon>Ceratopogoninae</taxon>
        <taxon>Culicoides</taxon>
        <taxon>Monoculicoides</taxon>
    </lineage>
</organism>
<sequence length="607" mass="69027">MMTSSTASYESNWNNIAVKSETEQHLESDSPTTQFDTKNMFLESNISTNNYHLLGFNPLTPPGYPNVLLPSQARQAQTERATTPLSTYPSSIVSQHTSLTPTHTPPIDETPPKSPKEINETPEKKDEHMESEYDGSFDDNHSEHESDYNDDHIKAPKVNSHGKVKTHKCKQCGYVAVTKIGFWEHTKTHLKPEKMLVCPKCPFVTEYKHHLEYHLRNHQRSKPFQCPNCSYSCVNKSMLNSHLKSHSAIFQYRCADCNYATKYCHSLKLHLRKYSHKPDVVLNQDGTPNPLPIIDVYGTRRGPKTKANQTKADLEVLNTAKKIKLEQNNDMNVEALVKNDKNNKKKNLRNEENTTNMMTSMLPSALANMFQNPNPSMPLFPYLNLNLQMFAAQQQAISQLSPNFSHSPQYNGNKNLEHESLDVLNLSQNNTPMKITGSVFNDTPKQTPDQHMTPSGKSRRKGRAYKLSTVQNNHETERPSSVSSNDNSIHFDRAFTPLTTPIRVDTPESATSSIQPNNITLHCNNNTKNTLNDLNKTTILETASIIPKEQKRMFECKFCDISFKDDVLYTIHMGYHGYNDVFKCNMCGEKCDDRVSFFLHIARSSHA</sequence>
<evidence type="ECO:0000256" key="1">
    <source>
        <dbReference type="ARBA" id="ARBA00003983"/>
    </source>
</evidence>
<comment type="similarity">
    <text evidence="3">Belongs to the hunchback C2H2-type zinc-finger protein family.</text>
</comment>
<evidence type="ECO:0000256" key="12">
    <source>
        <dbReference type="ARBA" id="ARBA00023242"/>
    </source>
</evidence>
<evidence type="ECO:0000256" key="3">
    <source>
        <dbReference type="ARBA" id="ARBA00007746"/>
    </source>
</evidence>
<dbReference type="OMA" id="LPEEHCS"/>